<dbReference type="InterPro" id="IPR015897">
    <property type="entry name" value="CHK_kinase-like"/>
</dbReference>
<evidence type="ECO:0000313" key="3">
    <source>
        <dbReference type="Proteomes" id="UP000198327"/>
    </source>
</evidence>
<proteinExistence type="predicted"/>
<dbReference type="SMART" id="SM00587">
    <property type="entry name" value="CHK"/>
    <property type="match status" value="1"/>
</dbReference>
<dbReference type="InterPro" id="IPR011009">
    <property type="entry name" value="Kinase-like_dom_sf"/>
</dbReference>
<evidence type="ECO:0000259" key="1">
    <source>
        <dbReference type="SMART" id="SM00587"/>
    </source>
</evidence>
<dbReference type="GO" id="GO:0016301">
    <property type="term" value="F:kinase activity"/>
    <property type="evidence" value="ECO:0007669"/>
    <property type="project" value="UniProtKB-KW"/>
</dbReference>
<keyword evidence="2" id="KW-0418">Kinase</keyword>
<dbReference type="EMBL" id="FZOW01000007">
    <property type="protein sequence ID" value="SNS96567.1"/>
    <property type="molecule type" value="Genomic_DNA"/>
</dbReference>
<keyword evidence="3" id="KW-1185">Reference proteome</keyword>
<dbReference type="SUPFAM" id="SSF56112">
    <property type="entry name" value="Protein kinase-like (PK-like)"/>
    <property type="match status" value="1"/>
</dbReference>
<dbReference type="InterPro" id="IPR004119">
    <property type="entry name" value="EcKL"/>
</dbReference>
<dbReference type="RefSeq" id="WP_089247139.1">
    <property type="nucleotide sequence ID" value="NZ_FZOW01000007.1"/>
</dbReference>
<reference evidence="3" key="1">
    <citation type="submission" date="2017-06" db="EMBL/GenBank/DDBJ databases">
        <authorList>
            <person name="Varghese N."/>
            <person name="Submissions S."/>
        </authorList>
    </citation>
    <scope>NUCLEOTIDE SEQUENCE [LARGE SCALE GENOMIC DNA]</scope>
    <source>
        <strain evidence="3">JCM 23211</strain>
    </source>
</reference>
<dbReference type="Gene3D" id="3.90.1200.10">
    <property type="match status" value="1"/>
</dbReference>
<dbReference type="PANTHER" id="PTHR11012">
    <property type="entry name" value="PROTEIN KINASE-LIKE DOMAIN-CONTAINING"/>
    <property type="match status" value="1"/>
</dbReference>
<dbReference type="OrthoDB" id="115252at2"/>
<dbReference type="Pfam" id="PF02958">
    <property type="entry name" value="EcKL"/>
    <property type="match status" value="1"/>
</dbReference>
<accession>A0A239ISJ7</accession>
<dbReference type="PANTHER" id="PTHR11012:SF30">
    <property type="entry name" value="PROTEIN KINASE-LIKE DOMAIN-CONTAINING"/>
    <property type="match status" value="1"/>
</dbReference>
<protein>
    <submittedName>
        <fullName evidence="2">Ecdysteroid kinase</fullName>
    </submittedName>
</protein>
<evidence type="ECO:0000313" key="2">
    <source>
        <dbReference type="EMBL" id="SNS96567.1"/>
    </source>
</evidence>
<dbReference type="Proteomes" id="UP000198327">
    <property type="component" value="Unassembled WGS sequence"/>
</dbReference>
<sequence length="368" mass="39938">MSTLEPRLLDTVAEIDAAWIQSVLRYSGIPGAEVASISSAPIGAGNVSDTVRVEIDYSTPAGDAPSSLVVKLKPSDPAVHAHGLRSGAYHREIGAYVDISERHACRIPLKYWVTGDETTINLVMEDLSTTTTAGNQVAGCGPVEAESVVIEMARLHSEFFPLTDESAPAWMIRLGAVCEYWSVAAESGARAALQRFSNDLPAESLGAISEATALVRDWYQLPQQRLTFTHGDPRVDNILFDTSGAQPAAIFIDWQVTGLRNPMYDVGYFMSGSVGIEARRAHENRLLQKYIDVFAERTPGYDLGQATCDYQIQLLSGLYITLAAIDVLPDNDVVNRLILALLARNCAAVTDWKSVAALRNVTQALRVA</sequence>
<keyword evidence="2" id="KW-0808">Transferase</keyword>
<organism evidence="2 3">
    <name type="scientific">Rhodococcoides kyotonense</name>
    <dbReference type="NCBI Taxonomy" id="398843"/>
    <lineage>
        <taxon>Bacteria</taxon>
        <taxon>Bacillati</taxon>
        <taxon>Actinomycetota</taxon>
        <taxon>Actinomycetes</taxon>
        <taxon>Mycobacteriales</taxon>
        <taxon>Nocardiaceae</taxon>
        <taxon>Rhodococcoides</taxon>
    </lineage>
</organism>
<gene>
    <name evidence="2" type="ORF">SAMN05421642_107202</name>
</gene>
<name>A0A239ISJ7_9NOCA</name>
<dbReference type="AlphaFoldDB" id="A0A239ISJ7"/>
<feature type="domain" description="CHK kinase-like" evidence="1">
    <location>
        <begin position="122"/>
        <end position="300"/>
    </location>
</feature>